<accession>A0A2A5C6D5</accession>
<gene>
    <name evidence="1" type="ORF">COA71_14680</name>
</gene>
<sequence>MLNYITIYDNAEVKQSRINEMLRYQHALQNNWSDGIKECFFGCAMQEYKKTMKKTLEKMQLPLWLTCLSENIFKNLDKDVAITFPVELLKSIPSRVSNADLESVKHKVAILRLTTLKGRNEIVELAIDRVIECHKKALDRNPDIDWTAARDTAKNVACNAKSAGRWHAGSAAESAVFSAEVQFSDLRTYESVRCIIKSIKQAGFAVNFKIPDAWLTEKENLVNELNELKIYLRHKYY</sequence>
<dbReference type="EMBL" id="NVWI01000020">
    <property type="protein sequence ID" value="PCJ39030.1"/>
    <property type="molecule type" value="Genomic_DNA"/>
</dbReference>
<organism evidence="1 2">
    <name type="scientific">SAR86 cluster bacterium</name>
    <dbReference type="NCBI Taxonomy" id="2030880"/>
    <lineage>
        <taxon>Bacteria</taxon>
        <taxon>Pseudomonadati</taxon>
        <taxon>Pseudomonadota</taxon>
        <taxon>Gammaproteobacteria</taxon>
        <taxon>SAR86 cluster</taxon>
    </lineage>
</organism>
<dbReference type="AlphaFoldDB" id="A0A2A5C6D5"/>
<comment type="caution">
    <text evidence="1">The sequence shown here is derived from an EMBL/GenBank/DDBJ whole genome shotgun (WGS) entry which is preliminary data.</text>
</comment>
<name>A0A2A5C6D5_9GAMM</name>
<evidence type="ECO:0000313" key="1">
    <source>
        <dbReference type="EMBL" id="PCJ39030.1"/>
    </source>
</evidence>
<dbReference type="Proteomes" id="UP000228987">
    <property type="component" value="Unassembled WGS sequence"/>
</dbReference>
<evidence type="ECO:0000313" key="2">
    <source>
        <dbReference type="Proteomes" id="UP000228987"/>
    </source>
</evidence>
<protein>
    <submittedName>
        <fullName evidence="1">Uncharacterized protein</fullName>
    </submittedName>
</protein>
<proteinExistence type="predicted"/>
<reference evidence="2" key="1">
    <citation type="submission" date="2017-08" db="EMBL/GenBank/DDBJ databases">
        <title>A dynamic microbial community with high functional redundancy inhabits the cold, oxic subseafloor aquifer.</title>
        <authorList>
            <person name="Tully B.J."/>
            <person name="Wheat C.G."/>
            <person name="Glazer B.T."/>
            <person name="Huber J.A."/>
        </authorList>
    </citation>
    <scope>NUCLEOTIDE SEQUENCE [LARGE SCALE GENOMIC DNA]</scope>
</reference>